<proteinExistence type="predicted"/>
<sequence length="128" mass="14733">MNSELKETLQKLEEAHTGMNVRKDSEKLGAILSEDFFEIGSSGYKYGRNECLELGIVQTEMKLYNYEIYPLAEGVVLSTYFIVDSTRNRNTLRSSIWKLVDDEWRLFYHQGTISPLELEDVLAGNLSK</sequence>
<dbReference type="Pfam" id="PF14534">
    <property type="entry name" value="DUF4440"/>
    <property type="match status" value="1"/>
</dbReference>
<dbReference type="Gene3D" id="3.10.450.50">
    <property type="match status" value="1"/>
</dbReference>
<dbReference type="SUPFAM" id="SSF54427">
    <property type="entry name" value="NTF2-like"/>
    <property type="match status" value="1"/>
</dbReference>
<evidence type="ECO:0000313" key="2">
    <source>
        <dbReference type="EMBL" id="QPC45545.1"/>
    </source>
</evidence>
<dbReference type="EMBL" id="CP049742">
    <property type="protein sequence ID" value="QPC45545.1"/>
    <property type="molecule type" value="Genomic_DNA"/>
</dbReference>
<dbReference type="InterPro" id="IPR032710">
    <property type="entry name" value="NTF2-like_dom_sf"/>
</dbReference>
<dbReference type="KEGG" id="mcui:G8O30_00415"/>
<organism evidence="2 3">
    <name type="scientific">Mangrovibacillus cuniculi</name>
    <dbReference type="NCBI Taxonomy" id="2593652"/>
    <lineage>
        <taxon>Bacteria</taxon>
        <taxon>Bacillati</taxon>
        <taxon>Bacillota</taxon>
        <taxon>Bacilli</taxon>
        <taxon>Bacillales</taxon>
        <taxon>Bacillaceae</taxon>
        <taxon>Mangrovibacillus</taxon>
    </lineage>
</organism>
<gene>
    <name evidence="2" type="ORF">G8O30_00415</name>
</gene>
<keyword evidence="3" id="KW-1185">Reference proteome</keyword>
<dbReference type="InterPro" id="IPR027843">
    <property type="entry name" value="DUF4440"/>
</dbReference>
<dbReference type="RefSeq" id="WP_239673049.1">
    <property type="nucleotide sequence ID" value="NZ_CP049742.1"/>
</dbReference>
<accession>A0A7S8HEM0</accession>
<dbReference type="AlphaFoldDB" id="A0A7S8HEM0"/>
<name>A0A7S8HEM0_9BACI</name>
<dbReference type="Proteomes" id="UP000593626">
    <property type="component" value="Chromosome"/>
</dbReference>
<protein>
    <submittedName>
        <fullName evidence="2">Nuclear transport factor 2 family protein</fullName>
    </submittedName>
</protein>
<feature type="domain" description="DUF4440" evidence="1">
    <location>
        <begin position="10"/>
        <end position="106"/>
    </location>
</feature>
<evidence type="ECO:0000259" key="1">
    <source>
        <dbReference type="Pfam" id="PF14534"/>
    </source>
</evidence>
<evidence type="ECO:0000313" key="3">
    <source>
        <dbReference type="Proteomes" id="UP000593626"/>
    </source>
</evidence>
<reference evidence="2 3" key="1">
    <citation type="submission" date="2019-07" db="EMBL/GenBank/DDBJ databases">
        <title>Genome sequence of 2 isolates from Red Sea Mangroves.</title>
        <authorList>
            <person name="Sefrji F."/>
            <person name="Michoud G."/>
            <person name="Merlino G."/>
            <person name="Daffonchio D."/>
        </authorList>
    </citation>
    <scope>NUCLEOTIDE SEQUENCE [LARGE SCALE GENOMIC DNA]</scope>
    <source>
        <strain evidence="2 3">R1DC41</strain>
    </source>
</reference>